<comment type="caution">
    <text evidence="1">The sequence shown here is derived from an EMBL/GenBank/DDBJ whole genome shotgun (WGS) entry which is preliminary data.</text>
</comment>
<keyword evidence="2" id="KW-1185">Reference proteome</keyword>
<reference evidence="1 2" key="1">
    <citation type="journal article" date="2023" name="Hortic Res">
        <title>Pangenome of water caltrop reveals structural variations and asymmetric subgenome divergence after allopolyploidization.</title>
        <authorList>
            <person name="Zhang X."/>
            <person name="Chen Y."/>
            <person name="Wang L."/>
            <person name="Yuan Y."/>
            <person name="Fang M."/>
            <person name="Shi L."/>
            <person name="Lu R."/>
            <person name="Comes H.P."/>
            <person name="Ma Y."/>
            <person name="Chen Y."/>
            <person name="Huang G."/>
            <person name="Zhou Y."/>
            <person name="Zheng Z."/>
            <person name="Qiu Y."/>
        </authorList>
    </citation>
    <scope>NUCLEOTIDE SEQUENCE [LARGE SCALE GENOMIC DNA]</scope>
    <source>
        <strain evidence="1">F231</strain>
    </source>
</reference>
<protein>
    <submittedName>
        <fullName evidence="1">Uncharacterized protein</fullName>
    </submittedName>
</protein>
<accession>A0AAN7MFF1</accession>
<evidence type="ECO:0000313" key="1">
    <source>
        <dbReference type="EMBL" id="KAK4804417.1"/>
    </source>
</evidence>
<dbReference type="EMBL" id="JAXQNO010000001">
    <property type="protein sequence ID" value="KAK4804417.1"/>
    <property type="molecule type" value="Genomic_DNA"/>
</dbReference>
<dbReference type="AlphaFoldDB" id="A0AAN7MFF1"/>
<evidence type="ECO:0000313" key="2">
    <source>
        <dbReference type="Proteomes" id="UP001346149"/>
    </source>
</evidence>
<sequence length="183" mass="20026">MVHWFGRGDWYLNLVRPCTGGPRPAPTDPASYTLHPVCLSVCGHSPWLAVAAGSLGCPVRVPSVRTPSLSPALATVRISSGLTTSAISEPISIGDYILLIFLSNSDSLGYGFSSLNHVDLPPLFSSLFMELESDVDLSYYEFPVAISNLYNIVLRCLVCLLMNQLKEFRDFRIQSSAILCKEI</sequence>
<organism evidence="1 2">
    <name type="scientific">Trapa natans</name>
    <name type="common">Water chestnut</name>
    <dbReference type="NCBI Taxonomy" id="22666"/>
    <lineage>
        <taxon>Eukaryota</taxon>
        <taxon>Viridiplantae</taxon>
        <taxon>Streptophyta</taxon>
        <taxon>Embryophyta</taxon>
        <taxon>Tracheophyta</taxon>
        <taxon>Spermatophyta</taxon>
        <taxon>Magnoliopsida</taxon>
        <taxon>eudicotyledons</taxon>
        <taxon>Gunneridae</taxon>
        <taxon>Pentapetalae</taxon>
        <taxon>rosids</taxon>
        <taxon>malvids</taxon>
        <taxon>Myrtales</taxon>
        <taxon>Lythraceae</taxon>
        <taxon>Trapa</taxon>
    </lineage>
</organism>
<name>A0AAN7MFF1_TRANT</name>
<proteinExistence type="predicted"/>
<dbReference type="Proteomes" id="UP001346149">
    <property type="component" value="Unassembled WGS sequence"/>
</dbReference>
<gene>
    <name evidence="1" type="ORF">SAY86_004234</name>
</gene>